<evidence type="ECO:0000256" key="9">
    <source>
        <dbReference type="PIRSR" id="PIRSR001549-1"/>
    </source>
</evidence>
<comment type="similarity">
    <text evidence="1 8">Belongs to the class-II aminoacyl-tRNA synthetase family.</text>
</comment>
<feature type="binding site" evidence="9">
    <location>
        <position position="185"/>
    </location>
    <ligand>
        <name>L-histidine</name>
        <dbReference type="ChEBI" id="CHEBI:57595"/>
    </ligand>
</feature>
<feature type="binding site" evidence="9">
    <location>
        <position position="189"/>
    </location>
    <ligand>
        <name>L-histidine</name>
        <dbReference type="ChEBI" id="CHEBI:57595"/>
    </ligand>
</feature>
<dbReference type="EMBL" id="PCWM01000018">
    <property type="protein sequence ID" value="PIR03334.1"/>
    <property type="molecule type" value="Genomic_DNA"/>
</dbReference>
<keyword evidence="2 8" id="KW-0436">Ligase</keyword>
<feature type="binding site" evidence="9">
    <location>
        <position position="171"/>
    </location>
    <ligand>
        <name>L-histidine</name>
        <dbReference type="ChEBI" id="CHEBI:57595"/>
    </ligand>
</feature>
<evidence type="ECO:0000256" key="8">
    <source>
        <dbReference type="HAMAP-Rule" id="MF_00127"/>
    </source>
</evidence>
<dbReference type="InterPro" id="IPR004154">
    <property type="entry name" value="Anticodon-bd"/>
</dbReference>
<keyword evidence="4 8" id="KW-0067">ATP-binding</keyword>
<dbReference type="Gene3D" id="3.30.930.10">
    <property type="entry name" value="Bira Bifunctional Protein, Domain 2"/>
    <property type="match status" value="1"/>
</dbReference>
<dbReference type="InterPro" id="IPR006195">
    <property type="entry name" value="aa-tRNA-synth_II"/>
</dbReference>
<comment type="subcellular location">
    <subcellularLocation>
        <location evidence="8">Cytoplasm</location>
    </subcellularLocation>
</comment>
<comment type="caution">
    <text evidence="11">The sequence shown here is derived from an EMBL/GenBank/DDBJ whole genome shotgun (WGS) entry which is preliminary data.</text>
</comment>
<protein>
    <recommendedName>
        <fullName evidence="8">Histidine--tRNA ligase</fullName>
        <ecNumber evidence="8">6.1.1.21</ecNumber>
    </recommendedName>
    <alternativeName>
        <fullName evidence="8">Histidyl-tRNA synthetase</fullName>
        <shortName evidence="8">HisRS</shortName>
    </alternativeName>
</protein>
<sequence>MMCYRANTLKHYEIENLLTTQSSYRRPQIIPCFRRFYHEVILYRSIRRFFVYFSYIYMKNKIIIKPKLLKGTRDFGPQQMAKRQYVMDTIVSVFKRYGYDTIETPVIEYAETILGTAEEESSKLTYTFADNGGRNIALRYDQTVPTARYVAMNYANLPMPFKRYQISRVWRADKPARGRYREFYQCDVDIIGTESLLAEAEMIKIMDEVYTSLGLKDARIYINSRRLMNSILSSFNIPTPVQPEVIRIIDKCDKLTPTDITAEIVEYMSIDVANELLGIISISGDNDSKIKKLNAYDVSEISIILELAKQWGVQMENIIFSPSLARGLDYYTGVIFEVRIPGVDVGSVCGGGRYDDLCSRFINKKISGVGVAFGFDRTIIAMEERGLLDNTPLSSKVLVTYFDDTTLPYSLDILNTLQQAQINAEIYIEPATLSTQLKYANKKQIPYVVIVGPDEMKTNIVQLRNMETGIQETIPYTALQTYMKNV</sequence>
<dbReference type="InterPro" id="IPR045864">
    <property type="entry name" value="aa-tRNA-synth_II/BPL/LPL"/>
</dbReference>
<evidence type="ECO:0000256" key="2">
    <source>
        <dbReference type="ARBA" id="ARBA00022598"/>
    </source>
</evidence>
<keyword evidence="5 8" id="KW-0648">Protein biosynthesis</keyword>
<dbReference type="Gene3D" id="3.40.50.800">
    <property type="entry name" value="Anticodon-binding domain"/>
    <property type="match status" value="1"/>
</dbReference>
<keyword evidence="8" id="KW-0963">Cytoplasm</keyword>
<evidence type="ECO:0000256" key="6">
    <source>
        <dbReference type="ARBA" id="ARBA00023146"/>
    </source>
</evidence>
<keyword evidence="6 8" id="KW-0030">Aminoacyl-tRNA synthetase</keyword>
<evidence type="ECO:0000256" key="4">
    <source>
        <dbReference type="ARBA" id="ARBA00022840"/>
    </source>
</evidence>
<evidence type="ECO:0000256" key="5">
    <source>
        <dbReference type="ARBA" id="ARBA00022917"/>
    </source>
</evidence>
<feature type="binding site" evidence="9">
    <location>
        <begin position="330"/>
        <end position="331"/>
    </location>
    <ligand>
        <name>L-histidine</name>
        <dbReference type="ChEBI" id="CHEBI:57595"/>
    </ligand>
</feature>
<dbReference type="EC" id="6.1.1.21" evidence="8"/>
<dbReference type="AlphaFoldDB" id="A0A2H0N353"/>
<evidence type="ECO:0000256" key="3">
    <source>
        <dbReference type="ARBA" id="ARBA00022741"/>
    </source>
</evidence>
<evidence type="ECO:0000256" key="7">
    <source>
        <dbReference type="ARBA" id="ARBA00047639"/>
    </source>
</evidence>
<accession>A0A2H0N353</accession>
<name>A0A2H0N353_9BACT</name>
<dbReference type="GO" id="GO:0005524">
    <property type="term" value="F:ATP binding"/>
    <property type="evidence" value="ECO:0007669"/>
    <property type="project" value="UniProtKB-UniRule"/>
</dbReference>
<dbReference type="InterPro" id="IPR015807">
    <property type="entry name" value="His-tRNA-ligase"/>
</dbReference>
<evidence type="ECO:0000313" key="11">
    <source>
        <dbReference type="EMBL" id="PIR03334.1"/>
    </source>
</evidence>
<comment type="subunit">
    <text evidence="8">Homodimer.</text>
</comment>
<feature type="binding site" evidence="9">
    <location>
        <position position="326"/>
    </location>
    <ligand>
        <name>L-histidine</name>
        <dbReference type="ChEBI" id="CHEBI:57595"/>
    </ligand>
</feature>
<dbReference type="InterPro" id="IPR004516">
    <property type="entry name" value="HisRS/HisZ"/>
</dbReference>
<dbReference type="PROSITE" id="PS50862">
    <property type="entry name" value="AA_TRNA_LIGASE_II"/>
    <property type="match status" value="1"/>
</dbReference>
<dbReference type="Proteomes" id="UP000229782">
    <property type="component" value="Unassembled WGS sequence"/>
</dbReference>
<organism evidence="11 12">
    <name type="scientific">Candidatus Magasanikbacteria bacterium CG11_big_fil_rev_8_21_14_0_20_43_7</name>
    <dbReference type="NCBI Taxonomy" id="1974654"/>
    <lineage>
        <taxon>Bacteria</taxon>
        <taxon>Candidatus Magasanikiibacteriota</taxon>
    </lineage>
</organism>
<dbReference type="InterPro" id="IPR041715">
    <property type="entry name" value="HisRS-like_core"/>
</dbReference>
<feature type="binding site" evidence="9">
    <location>
        <begin position="141"/>
        <end position="143"/>
    </location>
    <ligand>
        <name>L-histidine</name>
        <dbReference type="ChEBI" id="CHEBI:57595"/>
    </ligand>
</feature>
<evidence type="ECO:0000313" key="12">
    <source>
        <dbReference type="Proteomes" id="UP000229782"/>
    </source>
</evidence>
<dbReference type="Pfam" id="PF03129">
    <property type="entry name" value="HGTP_anticodon"/>
    <property type="match status" value="1"/>
</dbReference>
<dbReference type="PANTHER" id="PTHR11476:SF7">
    <property type="entry name" value="HISTIDINE--TRNA LIGASE"/>
    <property type="match status" value="1"/>
</dbReference>
<dbReference type="CDD" id="cd00859">
    <property type="entry name" value="HisRS_anticodon"/>
    <property type="match status" value="1"/>
</dbReference>
<reference evidence="11 12" key="1">
    <citation type="submission" date="2017-09" db="EMBL/GenBank/DDBJ databases">
        <title>Depth-based differentiation of microbial function through sediment-hosted aquifers and enrichment of novel symbionts in the deep terrestrial subsurface.</title>
        <authorList>
            <person name="Probst A.J."/>
            <person name="Ladd B."/>
            <person name="Jarett J.K."/>
            <person name="Geller-Mcgrath D.E."/>
            <person name="Sieber C.M."/>
            <person name="Emerson J.B."/>
            <person name="Anantharaman K."/>
            <person name="Thomas B.C."/>
            <person name="Malmstrom R."/>
            <person name="Stieglmeier M."/>
            <person name="Klingl A."/>
            <person name="Woyke T."/>
            <person name="Ryan C.M."/>
            <person name="Banfield J.F."/>
        </authorList>
    </citation>
    <scope>NUCLEOTIDE SEQUENCE [LARGE SCALE GENOMIC DNA]</scope>
    <source>
        <strain evidence="11">CG11_big_fil_rev_8_21_14_0_20_43_7</strain>
    </source>
</reference>
<comment type="catalytic activity">
    <reaction evidence="7 8">
        <text>tRNA(His) + L-histidine + ATP = L-histidyl-tRNA(His) + AMP + diphosphate + H(+)</text>
        <dbReference type="Rhea" id="RHEA:17313"/>
        <dbReference type="Rhea" id="RHEA-COMP:9665"/>
        <dbReference type="Rhea" id="RHEA-COMP:9689"/>
        <dbReference type="ChEBI" id="CHEBI:15378"/>
        <dbReference type="ChEBI" id="CHEBI:30616"/>
        <dbReference type="ChEBI" id="CHEBI:33019"/>
        <dbReference type="ChEBI" id="CHEBI:57595"/>
        <dbReference type="ChEBI" id="CHEBI:78442"/>
        <dbReference type="ChEBI" id="CHEBI:78527"/>
        <dbReference type="ChEBI" id="CHEBI:456215"/>
        <dbReference type="EC" id="6.1.1.21"/>
    </reaction>
</comment>
<dbReference type="PANTHER" id="PTHR11476">
    <property type="entry name" value="HISTIDYL-TRNA SYNTHETASE"/>
    <property type="match status" value="1"/>
</dbReference>
<proteinExistence type="inferred from homology"/>
<dbReference type="Pfam" id="PF13393">
    <property type="entry name" value="tRNA-synt_His"/>
    <property type="match status" value="1"/>
</dbReference>
<dbReference type="HAMAP" id="MF_00127">
    <property type="entry name" value="His_tRNA_synth"/>
    <property type="match status" value="1"/>
</dbReference>
<keyword evidence="3 8" id="KW-0547">Nucleotide-binding</keyword>
<evidence type="ECO:0000256" key="1">
    <source>
        <dbReference type="ARBA" id="ARBA00008226"/>
    </source>
</evidence>
<dbReference type="GO" id="GO:0006427">
    <property type="term" value="P:histidyl-tRNA aminoacylation"/>
    <property type="evidence" value="ECO:0007669"/>
    <property type="project" value="UniProtKB-UniRule"/>
</dbReference>
<dbReference type="SUPFAM" id="SSF55681">
    <property type="entry name" value="Class II aaRS and biotin synthetases"/>
    <property type="match status" value="1"/>
</dbReference>
<feature type="domain" description="Aminoacyl-transfer RNA synthetases class-II family profile" evidence="10">
    <location>
        <begin position="66"/>
        <end position="392"/>
    </location>
</feature>
<dbReference type="SUPFAM" id="SSF52954">
    <property type="entry name" value="Class II aaRS ABD-related"/>
    <property type="match status" value="1"/>
</dbReference>
<dbReference type="PIRSF" id="PIRSF001549">
    <property type="entry name" value="His-tRNA_synth"/>
    <property type="match status" value="1"/>
</dbReference>
<gene>
    <name evidence="8 11" type="primary">hisS</name>
    <name evidence="11" type="ORF">COV60_00890</name>
</gene>
<dbReference type="InterPro" id="IPR036621">
    <property type="entry name" value="Anticodon-bd_dom_sf"/>
</dbReference>
<dbReference type="GO" id="GO:0004821">
    <property type="term" value="F:histidine-tRNA ligase activity"/>
    <property type="evidence" value="ECO:0007669"/>
    <property type="project" value="UniProtKB-UniRule"/>
</dbReference>
<dbReference type="NCBIfam" id="TIGR00442">
    <property type="entry name" value="hisS"/>
    <property type="match status" value="1"/>
</dbReference>
<evidence type="ECO:0000259" key="10">
    <source>
        <dbReference type="PROSITE" id="PS50862"/>
    </source>
</evidence>
<dbReference type="CDD" id="cd00773">
    <property type="entry name" value="HisRS-like_core"/>
    <property type="match status" value="1"/>
</dbReference>
<dbReference type="InterPro" id="IPR033656">
    <property type="entry name" value="HisRS_anticodon"/>
</dbReference>
<dbReference type="GO" id="GO:0005737">
    <property type="term" value="C:cytoplasm"/>
    <property type="evidence" value="ECO:0007669"/>
    <property type="project" value="UniProtKB-SubCell"/>
</dbReference>